<reference evidence="3" key="1">
    <citation type="submission" date="2018-06" db="EMBL/GenBank/DDBJ databases">
        <authorList>
            <person name="Lum Nde A."/>
            <person name="Hugo C."/>
        </authorList>
    </citation>
    <scope>NUCLEOTIDE SEQUENCE [LARGE SCALE GENOMIC DNA]</scope>
    <source>
        <strain evidence="3">1_F178</strain>
    </source>
</reference>
<proteinExistence type="predicted"/>
<dbReference type="CDD" id="cd00761">
    <property type="entry name" value="Glyco_tranf_GTA_type"/>
    <property type="match status" value="1"/>
</dbReference>
<dbReference type="InterPro" id="IPR001173">
    <property type="entry name" value="Glyco_trans_2-like"/>
</dbReference>
<dbReference type="PANTHER" id="PTHR43685">
    <property type="entry name" value="GLYCOSYLTRANSFERASE"/>
    <property type="match status" value="1"/>
</dbReference>
<protein>
    <submittedName>
        <fullName evidence="2">Glycosyltransferase family 2 protein</fullName>
    </submittedName>
</protein>
<dbReference type="InterPro" id="IPR050834">
    <property type="entry name" value="Glycosyltransf_2"/>
</dbReference>
<dbReference type="AlphaFoldDB" id="A0A3D9CA93"/>
<dbReference type="GO" id="GO:0016740">
    <property type="term" value="F:transferase activity"/>
    <property type="evidence" value="ECO:0007669"/>
    <property type="project" value="UniProtKB-KW"/>
</dbReference>
<evidence type="ECO:0000259" key="1">
    <source>
        <dbReference type="Pfam" id="PF00535"/>
    </source>
</evidence>
<keyword evidence="2" id="KW-0808">Transferase</keyword>
<keyword evidence="3" id="KW-1185">Reference proteome</keyword>
<dbReference type="SUPFAM" id="SSF53448">
    <property type="entry name" value="Nucleotide-diphospho-sugar transferases"/>
    <property type="match status" value="1"/>
</dbReference>
<dbReference type="Proteomes" id="UP000256686">
    <property type="component" value="Unassembled WGS sequence"/>
</dbReference>
<dbReference type="InterPro" id="IPR029044">
    <property type="entry name" value="Nucleotide-diphossugar_trans"/>
</dbReference>
<dbReference type="RefSeq" id="WP_115970531.1">
    <property type="nucleotide sequence ID" value="NZ_QNVT01000007.1"/>
</dbReference>
<dbReference type="Pfam" id="PF00535">
    <property type="entry name" value="Glycos_transf_2"/>
    <property type="match status" value="1"/>
</dbReference>
<evidence type="ECO:0000313" key="3">
    <source>
        <dbReference type="Proteomes" id="UP000256686"/>
    </source>
</evidence>
<sequence>MNEIVSIVVPCYNQEKYLAETLDSVIAQTSDSWECIIVNDGSTDHSEAIIDDYCAKDPRFTKLNQENQGLAASRNNGIKMAKGKYILPLDGDDKIGTQYIELAKKEFEKNPKLRLVYCKAVFFDAKNEPWDLPKYDYEALLFANHIFCSGIFRKEDYLKTSGYDTHMKFGYEDWEFWIQLLKKDDDVVQLNSVQFFYRQRQSSMLKSLQESKAKQNQMEAYIFNKHRDLYAQVLDSDLSLADIQNAFQTRQTMKQVKKTFTYKTIYKLERAIRSIF</sequence>
<dbReference type="EMBL" id="QNVT01000007">
    <property type="protein sequence ID" value="REC62679.1"/>
    <property type="molecule type" value="Genomic_DNA"/>
</dbReference>
<dbReference type="Gene3D" id="3.90.550.10">
    <property type="entry name" value="Spore Coat Polysaccharide Biosynthesis Protein SpsA, Chain A"/>
    <property type="match status" value="1"/>
</dbReference>
<comment type="caution">
    <text evidence="2">The sequence shown here is derived from an EMBL/GenBank/DDBJ whole genome shotgun (WGS) entry which is preliminary data.</text>
</comment>
<evidence type="ECO:0000313" key="2">
    <source>
        <dbReference type="EMBL" id="REC62679.1"/>
    </source>
</evidence>
<name>A0A3D9CA93_9FLAO</name>
<feature type="domain" description="Glycosyltransferase 2-like" evidence="1">
    <location>
        <begin position="6"/>
        <end position="142"/>
    </location>
</feature>
<accession>A0A3D9CA93</accession>
<dbReference type="PANTHER" id="PTHR43685:SF2">
    <property type="entry name" value="GLYCOSYLTRANSFERASE 2-LIKE DOMAIN-CONTAINING PROTEIN"/>
    <property type="match status" value="1"/>
</dbReference>
<gene>
    <name evidence="2" type="ORF">DRF65_09545</name>
</gene>
<organism evidence="2 3">
    <name type="scientific">Chryseobacterium pennae</name>
    <dbReference type="NCBI Taxonomy" id="2258962"/>
    <lineage>
        <taxon>Bacteria</taxon>
        <taxon>Pseudomonadati</taxon>
        <taxon>Bacteroidota</taxon>
        <taxon>Flavobacteriia</taxon>
        <taxon>Flavobacteriales</taxon>
        <taxon>Weeksellaceae</taxon>
        <taxon>Chryseobacterium group</taxon>
        <taxon>Chryseobacterium</taxon>
    </lineage>
</organism>